<evidence type="ECO:0000259" key="4">
    <source>
        <dbReference type="PROSITE" id="PS50106"/>
    </source>
</evidence>
<dbReference type="Pfam" id="PF00595">
    <property type="entry name" value="PDZ"/>
    <property type="match status" value="1"/>
</dbReference>
<evidence type="ECO:0000313" key="6">
    <source>
        <dbReference type="EMBL" id="CAD8509017.1"/>
    </source>
</evidence>
<dbReference type="SMART" id="SM01411">
    <property type="entry name" value="Ephrin_rec_like"/>
    <property type="match status" value="1"/>
</dbReference>
<evidence type="ECO:0000256" key="3">
    <source>
        <dbReference type="SAM" id="SignalP"/>
    </source>
</evidence>
<dbReference type="EMBL" id="HBEO01035381">
    <property type="protein sequence ID" value="CAD8509014.1"/>
    <property type="molecule type" value="Transcribed_RNA"/>
</dbReference>
<feature type="coiled-coil region" evidence="1">
    <location>
        <begin position="878"/>
        <end position="935"/>
    </location>
</feature>
<dbReference type="SUPFAM" id="SSF57184">
    <property type="entry name" value="Growth factor receptor domain"/>
    <property type="match status" value="1"/>
</dbReference>
<dbReference type="PROSITE" id="PS50106">
    <property type="entry name" value="PDZ"/>
    <property type="match status" value="1"/>
</dbReference>
<dbReference type="InterPro" id="IPR011641">
    <property type="entry name" value="Tyr-kin_ephrin_A/B_rcpt-like"/>
</dbReference>
<dbReference type="Pfam" id="PF07699">
    <property type="entry name" value="Ephrin_rec_like"/>
    <property type="match status" value="1"/>
</dbReference>
<dbReference type="SMART" id="SM00228">
    <property type="entry name" value="PDZ"/>
    <property type="match status" value="1"/>
</dbReference>
<feature type="compositionally biased region" description="Basic and acidic residues" evidence="2">
    <location>
        <begin position="786"/>
        <end position="807"/>
    </location>
</feature>
<dbReference type="SUPFAM" id="SSF50156">
    <property type="entry name" value="PDZ domain-like"/>
    <property type="match status" value="1"/>
</dbReference>
<dbReference type="Pfam" id="PF01833">
    <property type="entry name" value="TIG"/>
    <property type="match status" value="2"/>
</dbReference>
<dbReference type="AlphaFoldDB" id="A0A6T7TMM8"/>
<dbReference type="SUPFAM" id="SSF81296">
    <property type="entry name" value="E set domains"/>
    <property type="match status" value="2"/>
</dbReference>
<feature type="region of interest" description="Disordered" evidence="2">
    <location>
        <begin position="425"/>
        <end position="460"/>
    </location>
</feature>
<keyword evidence="1" id="KW-0175">Coiled coil</keyword>
<dbReference type="CDD" id="cd00603">
    <property type="entry name" value="IPT_PCSR"/>
    <property type="match status" value="1"/>
</dbReference>
<evidence type="ECO:0000313" key="5">
    <source>
        <dbReference type="EMBL" id="CAD8509014.1"/>
    </source>
</evidence>
<protein>
    <recommendedName>
        <fullName evidence="4">PDZ domain-containing protein</fullName>
    </recommendedName>
</protein>
<sequence>MTMARSRCMRVSCHVVLTVIISCQCCRVDAAARDDWAEQWCELNDCYGVKEREKRQSVVEKVEKEHRKAARRYETTGEIRAIKTEAVQLAYFGYDGPVLDHPAFPGVANEHAERAERRQEEYAQSIRRMVEQRAISPPTPSGGYLLPDSDEARQLAVREQDDSAIAIARRRHAEMKSEVRMSCMYDYSEEPYGREGHRIGRILTVPKRVTGCAAGSVWKDSGRGGVELVSRTAESLGSVWRKVNGTDREWFDDVQAPPKGVAWAMSWKEWRAQQLLPYKQRAPPPCAPGYGGAFCKIELGTGADYVDEEDEPPPWAQMKDVKRLKQFWKEQRMLATGRSLPGVNLDAHRRGALPLAPLEYTAGTADRRAIAAGERRCECDATDLECIKRCTDAAFQQPLTCYDKCDHTGCHQECVHVQISFANDKPSVPAGPEHEKPAKARSIASEQRGEGRAKQLSGEEGEAKAAGSLNLCEAGHFSSSGQVPCEPCMPGSYASGRGALTCSRCERGSFQNRTGASSCESCGGDAATVQAGATSAKDCGDFAMITGVQVIEYEQQVDDSIVLDGSEEKDVKLNPRGAAMGPWYGGWWMVVYGKNLGRSAGDLDLILVGNATCKRSVWLSSSSSACMVPRGMGWNLPVTVDLKTSSATLEGRFSYEAPVIESYHPRNGAPRAGFWVTISGRNFGHVDTRPVAYLAGRVCLETYWISDSRVLCRGPPGVGGPAMLHHVDVTFEPAEHVQDMPRSLRKWVRSVLAAKMSTVSAKKEANPVVEIDVKAAADPHDKALARTITDREKRKEEKEQRRREVTERQSTSLAALKDEWNEEEQRFKQELAELNENKLEEEEARMASYLVMVEDRDVKREQEEAEARRKRREEFLALQEAERAIREQELAAMKSREQEEASRLEKAKGAMDKKLDKFKKAQESARRKKLQAEATEAMVALAACTELVTLDCKSGSCKLLTSAALASPLCKEEALARASDLIQRGRLEEDEQAQKVIALSFEIRRGLEEGEKKLLEAETALAHGLEVSSELSSQGSKCKKALEEAEAALTSAGLASKDALERVRTLRRKLEEAEREEAKKQQEEERSPVAACKNRELCSGNDTSRSHALPDKCGVGMGVRAVKEQNKQVGLEVTRLVDGSPASESGKIAVGDRLVMVDGEDVSALSPQVLAEERIMGERGTRVMLTVMRAGGEKVAVELTRR</sequence>
<keyword evidence="3" id="KW-0732">Signal</keyword>
<name>A0A6T7TMM8_9CRYP</name>
<feature type="signal peptide" evidence="3">
    <location>
        <begin position="1"/>
        <end position="25"/>
    </location>
</feature>
<dbReference type="InterPro" id="IPR009030">
    <property type="entry name" value="Growth_fac_rcpt_cys_sf"/>
</dbReference>
<feature type="domain" description="PDZ" evidence="4">
    <location>
        <begin position="1115"/>
        <end position="1202"/>
    </location>
</feature>
<organism evidence="6">
    <name type="scientific">Hanusia phi</name>
    <dbReference type="NCBI Taxonomy" id="3032"/>
    <lineage>
        <taxon>Eukaryota</taxon>
        <taxon>Cryptophyceae</taxon>
        <taxon>Pyrenomonadales</taxon>
        <taxon>Geminigeraceae</taxon>
        <taxon>Hanusia</taxon>
    </lineage>
</organism>
<dbReference type="CDD" id="cd06782">
    <property type="entry name" value="cpPDZ_CPP-like"/>
    <property type="match status" value="1"/>
</dbReference>
<dbReference type="Gene3D" id="2.30.42.10">
    <property type="match status" value="1"/>
</dbReference>
<feature type="coiled-coil region" evidence="1">
    <location>
        <begin position="1056"/>
        <end position="1086"/>
    </location>
</feature>
<evidence type="ECO:0000256" key="2">
    <source>
        <dbReference type="SAM" id="MobiDB-lite"/>
    </source>
</evidence>
<dbReference type="Gene3D" id="2.60.40.10">
    <property type="entry name" value="Immunoglobulins"/>
    <property type="match status" value="2"/>
</dbReference>
<gene>
    <name evidence="5" type="ORF">HPHI1048_LOCUS23966</name>
    <name evidence="6" type="ORF">HPHI1048_LOCUS23967</name>
</gene>
<feature type="chain" id="PRO_5035584986" description="PDZ domain-containing protein" evidence="3">
    <location>
        <begin position="26"/>
        <end position="1202"/>
    </location>
</feature>
<reference evidence="6" key="1">
    <citation type="submission" date="2021-01" db="EMBL/GenBank/DDBJ databases">
        <authorList>
            <person name="Corre E."/>
            <person name="Pelletier E."/>
            <person name="Niang G."/>
            <person name="Scheremetjew M."/>
            <person name="Finn R."/>
            <person name="Kale V."/>
            <person name="Holt S."/>
            <person name="Cochrane G."/>
            <person name="Meng A."/>
            <person name="Brown T."/>
            <person name="Cohen L."/>
        </authorList>
    </citation>
    <scope>NUCLEOTIDE SEQUENCE</scope>
    <source>
        <strain evidence="6">CCMP325</strain>
    </source>
</reference>
<evidence type="ECO:0000256" key="1">
    <source>
        <dbReference type="SAM" id="Coils"/>
    </source>
</evidence>
<proteinExistence type="predicted"/>
<dbReference type="InterPro" id="IPR014756">
    <property type="entry name" value="Ig_E-set"/>
</dbReference>
<accession>A0A6T7TMM8</accession>
<dbReference type="EMBL" id="HBEO01035382">
    <property type="protein sequence ID" value="CAD8509017.1"/>
    <property type="molecule type" value="Transcribed_RNA"/>
</dbReference>
<dbReference type="PROSITE" id="PS51257">
    <property type="entry name" value="PROKAR_LIPOPROTEIN"/>
    <property type="match status" value="1"/>
</dbReference>
<feature type="region of interest" description="Disordered" evidence="2">
    <location>
        <begin position="786"/>
        <end position="818"/>
    </location>
</feature>
<dbReference type="InterPro" id="IPR001478">
    <property type="entry name" value="PDZ"/>
</dbReference>
<dbReference type="InterPro" id="IPR013783">
    <property type="entry name" value="Ig-like_fold"/>
</dbReference>
<dbReference type="InterPro" id="IPR002909">
    <property type="entry name" value="IPT_dom"/>
</dbReference>
<dbReference type="InterPro" id="IPR036034">
    <property type="entry name" value="PDZ_sf"/>
</dbReference>